<dbReference type="GO" id="GO:0035861">
    <property type="term" value="C:site of double-strand break"/>
    <property type="evidence" value="ECO:0007669"/>
    <property type="project" value="TreeGrafter"/>
</dbReference>
<evidence type="ECO:0000256" key="1">
    <source>
        <dbReference type="ARBA" id="ARBA00004123"/>
    </source>
</evidence>
<feature type="region of interest" description="Disordered" evidence="5">
    <location>
        <begin position="1"/>
        <end position="36"/>
    </location>
</feature>
<comment type="subcellular location">
    <subcellularLocation>
        <location evidence="1">Nucleus</location>
    </subcellularLocation>
</comment>
<dbReference type="Gene3D" id="1.10.10.10">
    <property type="entry name" value="Winged helix-like DNA-binding domain superfamily/Winged helix DNA-binding domain"/>
    <property type="match status" value="1"/>
</dbReference>
<dbReference type="SUPFAM" id="SSF46785">
    <property type="entry name" value="Winged helix' DNA-binding domain"/>
    <property type="match status" value="1"/>
</dbReference>
<dbReference type="GO" id="GO:0003697">
    <property type="term" value="F:single-stranded DNA binding"/>
    <property type="evidence" value="ECO:0007669"/>
    <property type="project" value="TreeGrafter"/>
</dbReference>
<name>A0A443SG19_9ACAR</name>
<dbReference type="STRING" id="299467.A0A443SG19"/>
<dbReference type="InterPro" id="IPR012340">
    <property type="entry name" value="NA-bd_OB-fold"/>
</dbReference>
<evidence type="ECO:0000313" key="7">
    <source>
        <dbReference type="EMBL" id="RWS26445.1"/>
    </source>
</evidence>
<evidence type="ECO:0000256" key="5">
    <source>
        <dbReference type="SAM" id="MobiDB-lite"/>
    </source>
</evidence>
<dbReference type="Pfam" id="PF08784">
    <property type="entry name" value="RPA_C"/>
    <property type="match status" value="1"/>
</dbReference>
<dbReference type="InterPro" id="IPR036390">
    <property type="entry name" value="WH_DNA-bd_sf"/>
</dbReference>
<reference evidence="7 8" key="1">
    <citation type="journal article" date="2018" name="Gigascience">
        <title>Genomes of trombidid mites reveal novel predicted allergens and laterally-transferred genes associated with secondary metabolism.</title>
        <authorList>
            <person name="Dong X."/>
            <person name="Chaisiri K."/>
            <person name="Xia D."/>
            <person name="Armstrong S.D."/>
            <person name="Fang Y."/>
            <person name="Donnelly M.J."/>
            <person name="Kadowaki T."/>
            <person name="McGarry J.W."/>
            <person name="Darby A.C."/>
            <person name="Makepeace B.L."/>
        </authorList>
    </citation>
    <scope>NUCLEOTIDE SEQUENCE [LARGE SCALE GENOMIC DNA]</scope>
    <source>
        <strain evidence="7">UoL-UT</strain>
    </source>
</reference>
<sequence length="258" mass="29232">MWDENDSFNDSGVGFMRFDEDTASPSQSRTPSEKEPRRVVSVNVNILNKYYNVEHGLIIHDQKVFAVNIVGRVESLSQYTTFSLFMLRDDCGPAIEVKFWTLDDKKDNATAGSSIVENSLVRVHGEVRSKEGQAFISAFRIAPVKEINEMAIHNLEVMYQLKVMEKLKHNRITVPYVAEMNDHEITNGTIWGLNQTLQTLLSQIASGDAPEGISFKELVSTSHSMNEQSIRENLNFLIHEGHVYATIDDDHFKSTHAK</sequence>
<dbReference type="InterPro" id="IPR040260">
    <property type="entry name" value="RFA2-like"/>
</dbReference>
<keyword evidence="8" id="KW-1185">Reference proteome</keyword>
<dbReference type="InterPro" id="IPR014892">
    <property type="entry name" value="RPA_C"/>
</dbReference>
<dbReference type="SUPFAM" id="SSF50249">
    <property type="entry name" value="Nucleic acid-binding proteins"/>
    <property type="match status" value="1"/>
</dbReference>
<dbReference type="AlphaFoldDB" id="A0A443SG19"/>
<dbReference type="GO" id="GO:0006289">
    <property type="term" value="P:nucleotide-excision repair"/>
    <property type="evidence" value="ECO:0007669"/>
    <property type="project" value="TreeGrafter"/>
</dbReference>
<evidence type="ECO:0000259" key="6">
    <source>
        <dbReference type="Pfam" id="PF08784"/>
    </source>
</evidence>
<dbReference type="OrthoDB" id="25571at2759"/>
<comment type="similarity">
    <text evidence="2">Belongs to the replication factor A protein 2 family.</text>
</comment>
<dbReference type="EMBL" id="NCKV01002755">
    <property type="protein sequence ID" value="RWS26445.1"/>
    <property type="molecule type" value="Genomic_DNA"/>
</dbReference>
<protein>
    <submittedName>
        <fullName evidence="7">Replication protein A 32 kDa subunit-like protein</fullName>
    </submittedName>
</protein>
<dbReference type="GO" id="GO:0000724">
    <property type="term" value="P:double-strand break repair via homologous recombination"/>
    <property type="evidence" value="ECO:0007669"/>
    <property type="project" value="TreeGrafter"/>
</dbReference>
<dbReference type="InterPro" id="IPR036388">
    <property type="entry name" value="WH-like_DNA-bd_sf"/>
</dbReference>
<keyword evidence="4" id="KW-0539">Nucleus</keyword>
<feature type="domain" description="Replication protein A C-terminal" evidence="6">
    <location>
        <begin position="180"/>
        <end position="250"/>
    </location>
</feature>
<evidence type="ECO:0000256" key="4">
    <source>
        <dbReference type="ARBA" id="ARBA00023242"/>
    </source>
</evidence>
<evidence type="ECO:0000256" key="3">
    <source>
        <dbReference type="ARBA" id="ARBA00023125"/>
    </source>
</evidence>
<dbReference type="VEuPathDB" id="VectorBase:LDEU005595"/>
<dbReference type="GO" id="GO:0000781">
    <property type="term" value="C:chromosome, telomeric region"/>
    <property type="evidence" value="ECO:0007669"/>
    <property type="project" value="TreeGrafter"/>
</dbReference>
<evidence type="ECO:0000256" key="2">
    <source>
        <dbReference type="ARBA" id="ARBA00007815"/>
    </source>
</evidence>
<dbReference type="FunFam" id="1.10.10.10:FF:000168">
    <property type="entry name" value="Replication protein A 32 kDa subunit"/>
    <property type="match status" value="1"/>
</dbReference>
<dbReference type="Proteomes" id="UP000288716">
    <property type="component" value="Unassembled WGS sequence"/>
</dbReference>
<comment type="caution">
    <text evidence="7">The sequence shown here is derived from an EMBL/GenBank/DDBJ whole genome shotgun (WGS) entry which is preliminary data.</text>
</comment>
<dbReference type="GO" id="GO:0006260">
    <property type="term" value="P:DNA replication"/>
    <property type="evidence" value="ECO:0007669"/>
    <property type="project" value="TreeGrafter"/>
</dbReference>
<dbReference type="GO" id="GO:0005662">
    <property type="term" value="C:DNA replication factor A complex"/>
    <property type="evidence" value="ECO:0007669"/>
    <property type="project" value="TreeGrafter"/>
</dbReference>
<dbReference type="PANTHER" id="PTHR13989">
    <property type="entry name" value="REPLICATION PROTEIN A-RELATED"/>
    <property type="match status" value="1"/>
</dbReference>
<dbReference type="Gene3D" id="2.40.50.140">
    <property type="entry name" value="Nucleic acid-binding proteins"/>
    <property type="match status" value="1"/>
</dbReference>
<gene>
    <name evidence="7" type="ORF">B4U80_07135</name>
</gene>
<dbReference type="PANTHER" id="PTHR13989:SF16">
    <property type="entry name" value="REPLICATION PROTEIN A2"/>
    <property type="match status" value="1"/>
</dbReference>
<evidence type="ECO:0000313" key="8">
    <source>
        <dbReference type="Proteomes" id="UP000288716"/>
    </source>
</evidence>
<proteinExistence type="inferred from homology"/>
<organism evidence="7 8">
    <name type="scientific">Leptotrombidium deliense</name>
    <dbReference type="NCBI Taxonomy" id="299467"/>
    <lineage>
        <taxon>Eukaryota</taxon>
        <taxon>Metazoa</taxon>
        <taxon>Ecdysozoa</taxon>
        <taxon>Arthropoda</taxon>
        <taxon>Chelicerata</taxon>
        <taxon>Arachnida</taxon>
        <taxon>Acari</taxon>
        <taxon>Acariformes</taxon>
        <taxon>Trombidiformes</taxon>
        <taxon>Prostigmata</taxon>
        <taxon>Anystina</taxon>
        <taxon>Parasitengona</taxon>
        <taxon>Trombiculoidea</taxon>
        <taxon>Trombiculidae</taxon>
        <taxon>Leptotrombidium</taxon>
    </lineage>
</organism>
<accession>A0A443SG19</accession>
<keyword evidence="3" id="KW-0238">DNA-binding</keyword>